<dbReference type="Proteomes" id="UP000053144">
    <property type="component" value="Chromosome 2"/>
</dbReference>
<evidence type="ECO:0000313" key="1">
    <source>
        <dbReference type="EMBL" id="KOM36355.1"/>
    </source>
</evidence>
<reference evidence="2" key="1">
    <citation type="journal article" date="2015" name="Proc. Natl. Acad. Sci. U.S.A.">
        <title>Genome sequencing of adzuki bean (Vigna angularis) provides insight into high starch and low fat accumulation and domestication.</title>
        <authorList>
            <person name="Yang K."/>
            <person name="Tian Z."/>
            <person name="Chen C."/>
            <person name="Luo L."/>
            <person name="Zhao B."/>
            <person name="Wang Z."/>
            <person name="Yu L."/>
            <person name="Li Y."/>
            <person name="Sun Y."/>
            <person name="Li W."/>
            <person name="Chen Y."/>
            <person name="Li Y."/>
            <person name="Zhang Y."/>
            <person name="Ai D."/>
            <person name="Zhao J."/>
            <person name="Shang C."/>
            <person name="Ma Y."/>
            <person name="Wu B."/>
            <person name="Wang M."/>
            <person name="Gao L."/>
            <person name="Sun D."/>
            <person name="Zhang P."/>
            <person name="Guo F."/>
            <person name="Wang W."/>
            <person name="Li Y."/>
            <person name="Wang J."/>
            <person name="Varshney R.K."/>
            <person name="Wang J."/>
            <person name="Ling H.Q."/>
            <person name="Wan P."/>
        </authorList>
    </citation>
    <scope>NUCLEOTIDE SEQUENCE</scope>
    <source>
        <strain evidence="2">cv. Jingnong 6</strain>
    </source>
</reference>
<evidence type="ECO:0000313" key="2">
    <source>
        <dbReference type="Proteomes" id="UP000053144"/>
    </source>
</evidence>
<dbReference type="EMBL" id="CM003372">
    <property type="protein sequence ID" value="KOM36355.1"/>
    <property type="molecule type" value="Genomic_DNA"/>
</dbReference>
<proteinExistence type="predicted"/>
<dbReference type="Gramene" id="KOM36355">
    <property type="protein sequence ID" value="KOM36355"/>
    <property type="gene ID" value="LR48_Vigan02g250500"/>
</dbReference>
<dbReference type="InterPro" id="IPR050875">
    <property type="entry name" value="Troponin_I"/>
</dbReference>
<name>A0A0L9U0N7_PHAAN</name>
<protein>
    <submittedName>
        <fullName evidence="1">Uncharacterized protein</fullName>
    </submittedName>
</protein>
<accession>A0A0L9U0N7</accession>
<sequence length="307" mass="33360">MSASPGMQCLDLVGTDEALPEFEGFIIQTDSAQTCIAGDEMELEMMDLSNSSISNTSVGKSRFMHSPLCRSLTPYKLHNIPELYQSLPNGLLEGLGTGSSLPLSDASPRSLSDYQPNCEGQFTSSVQTLWDRFNSNLGSSGKRKSLKLDLPCITEENEVVDEIADTFQRGIDSQGMAGSNKRKPLAQIVDDANHSLSVLRDDVLAGRRDDVVSTEFNLSGTGSKVKNKLENSNRKRFTRKGKENQNISLGANDVKRTTESVCKRPGRPKLSGKDSMKRGPINNIVSNVSSFVPLVQQKQAAAVVTGK</sequence>
<dbReference type="PANTHER" id="PTHR13738:SF1">
    <property type="entry name" value="TROPONIN I"/>
    <property type="match status" value="1"/>
</dbReference>
<dbReference type="AlphaFoldDB" id="A0A0L9U0N7"/>
<organism evidence="1 2">
    <name type="scientific">Phaseolus angularis</name>
    <name type="common">Azuki bean</name>
    <name type="synonym">Vigna angularis</name>
    <dbReference type="NCBI Taxonomy" id="3914"/>
    <lineage>
        <taxon>Eukaryota</taxon>
        <taxon>Viridiplantae</taxon>
        <taxon>Streptophyta</taxon>
        <taxon>Embryophyta</taxon>
        <taxon>Tracheophyta</taxon>
        <taxon>Spermatophyta</taxon>
        <taxon>Magnoliopsida</taxon>
        <taxon>eudicotyledons</taxon>
        <taxon>Gunneridae</taxon>
        <taxon>Pentapetalae</taxon>
        <taxon>rosids</taxon>
        <taxon>fabids</taxon>
        <taxon>Fabales</taxon>
        <taxon>Fabaceae</taxon>
        <taxon>Papilionoideae</taxon>
        <taxon>50 kb inversion clade</taxon>
        <taxon>NPAAA clade</taxon>
        <taxon>indigoferoid/millettioid clade</taxon>
        <taxon>Phaseoleae</taxon>
        <taxon>Vigna</taxon>
    </lineage>
</organism>
<gene>
    <name evidence="1" type="ORF">LR48_Vigan02g250500</name>
</gene>
<dbReference type="PANTHER" id="PTHR13738">
    <property type="entry name" value="TROPONIN I"/>
    <property type="match status" value="1"/>
</dbReference>